<dbReference type="Gene3D" id="3.30.160.60">
    <property type="entry name" value="Classic Zinc Finger"/>
    <property type="match status" value="10"/>
</dbReference>
<evidence type="ECO:0000256" key="9">
    <source>
        <dbReference type="PROSITE-ProRule" id="PRU01263"/>
    </source>
</evidence>
<dbReference type="GO" id="GO:0008270">
    <property type="term" value="F:zinc ion binding"/>
    <property type="evidence" value="ECO:0007669"/>
    <property type="project" value="UniProtKB-UniRule"/>
</dbReference>
<evidence type="ECO:0000256" key="8">
    <source>
        <dbReference type="PROSITE-ProRule" id="PRU00042"/>
    </source>
</evidence>
<feature type="domain" description="C2H2-type" evidence="10">
    <location>
        <begin position="299"/>
        <end position="326"/>
    </location>
</feature>
<dbReference type="Proteomes" id="UP001153712">
    <property type="component" value="Chromosome 6"/>
</dbReference>
<dbReference type="EMBL" id="OU900099">
    <property type="protein sequence ID" value="CAG9863150.1"/>
    <property type="molecule type" value="Genomic_DNA"/>
</dbReference>
<evidence type="ECO:0000256" key="6">
    <source>
        <dbReference type="ARBA" id="ARBA00023125"/>
    </source>
</evidence>
<dbReference type="FunFam" id="3.30.160.60:FF:000512">
    <property type="entry name" value="zinc finger protein 197 isoform X1"/>
    <property type="match status" value="1"/>
</dbReference>
<dbReference type="InterPro" id="IPR050331">
    <property type="entry name" value="Zinc_finger"/>
</dbReference>
<feature type="domain" description="C2H2-type" evidence="10">
    <location>
        <begin position="183"/>
        <end position="210"/>
    </location>
</feature>
<dbReference type="InterPro" id="IPR036236">
    <property type="entry name" value="Znf_C2H2_sf"/>
</dbReference>
<dbReference type="PANTHER" id="PTHR16515:SF49">
    <property type="entry name" value="GASTRULA ZINC FINGER PROTEIN XLCGF49.1-LIKE-RELATED"/>
    <property type="match status" value="1"/>
</dbReference>
<keyword evidence="5 9" id="KW-0862">Zinc</keyword>
<keyword evidence="4 8" id="KW-0863">Zinc-finger</keyword>
<dbReference type="SUPFAM" id="SSF57716">
    <property type="entry name" value="Glucocorticoid receptor-like (DNA-binding domain)"/>
    <property type="match status" value="1"/>
</dbReference>
<keyword evidence="13" id="KW-1185">Reference proteome</keyword>
<evidence type="ECO:0000259" key="10">
    <source>
        <dbReference type="PROSITE" id="PS50157"/>
    </source>
</evidence>
<gene>
    <name evidence="12" type="ORF">PHYEVI_LOCUS9449</name>
</gene>
<feature type="domain" description="C2H2-type" evidence="10">
    <location>
        <begin position="439"/>
        <end position="466"/>
    </location>
</feature>
<evidence type="ECO:0000256" key="3">
    <source>
        <dbReference type="ARBA" id="ARBA00022737"/>
    </source>
</evidence>
<keyword evidence="2 9" id="KW-0479">Metal-binding</keyword>
<evidence type="ECO:0000313" key="12">
    <source>
        <dbReference type="EMBL" id="CAG9863150.1"/>
    </source>
</evidence>
<dbReference type="InterPro" id="IPR012934">
    <property type="entry name" value="Znf_AD"/>
</dbReference>
<evidence type="ECO:0000256" key="4">
    <source>
        <dbReference type="ARBA" id="ARBA00022771"/>
    </source>
</evidence>
<feature type="binding site" evidence="9">
    <location>
        <position position="63"/>
    </location>
    <ligand>
        <name>Zn(2+)</name>
        <dbReference type="ChEBI" id="CHEBI:29105"/>
    </ligand>
</feature>
<dbReference type="SMART" id="SM00868">
    <property type="entry name" value="zf-AD"/>
    <property type="match status" value="1"/>
</dbReference>
<feature type="binding site" evidence="9">
    <location>
        <position position="66"/>
    </location>
    <ligand>
        <name>Zn(2+)</name>
        <dbReference type="ChEBI" id="CHEBI:29105"/>
    </ligand>
</feature>
<feature type="domain" description="C2H2-type" evidence="10">
    <location>
        <begin position="327"/>
        <end position="354"/>
    </location>
</feature>
<dbReference type="Pfam" id="PF00096">
    <property type="entry name" value="zf-C2H2"/>
    <property type="match status" value="10"/>
</dbReference>
<feature type="domain" description="C2H2-type" evidence="10">
    <location>
        <begin position="212"/>
        <end position="239"/>
    </location>
</feature>
<dbReference type="Pfam" id="PF07776">
    <property type="entry name" value="zf-AD"/>
    <property type="match status" value="1"/>
</dbReference>
<name>A0A9N9TVL4_PHYSR</name>
<dbReference type="PROSITE" id="PS00028">
    <property type="entry name" value="ZINC_FINGER_C2H2_1"/>
    <property type="match status" value="11"/>
</dbReference>
<protein>
    <submittedName>
        <fullName evidence="12">Uncharacterized protein</fullName>
    </submittedName>
</protein>
<evidence type="ECO:0000259" key="11">
    <source>
        <dbReference type="PROSITE" id="PS51915"/>
    </source>
</evidence>
<feature type="binding site" evidence="9">
    <location>
        <position position="18"/>
    </location>
    <ligand>
        <name>Zn(2+)</name>
        <dbReference type="ChEBI" id="CHEBI:29105"/>
    </ligand>
</feature>
<reference evidence="12" key="1">
    <citation type="submission" date="2022-01" db="EMBL/GenBank/DDBJ databases">
        <authorList>
            <person name="King R."/>
        </authorList>
    </citation>
    <scope>NUCLEOTIDE SEQUENCE</scope>
</reference>
<organism evidence="12 13">
    <name type="scientific">Phyllotreta striolata</name>
    <name type="common">Striped flea beetle</name>
    <name type="synonym">Crioceris striolata</name>
    <dbReference type="NCBI Taxonomy" id="444603"/>
    <lineage>
        <taxon>Eukaryota</taxon>
        <taxon>Metazoa</taxon>
        <taxon>Ecdysozoa</taxon>
        <taxon>Arthropoda</taxon>
        <taxon>Hexapoda</taxon>
        <taxon>Insecta</taxon>
        <taxon>Pterygota</taxon>
        <taxon>Neoptera</taxon>
        <taxon>Endopterygota</taxon>
        <taxon>Coleoptera</taxon>
        <taxon>Polyphaga</taxon>
        <taxon>Cucujiformia</taxon>
        <taxon>Chrysomeloidea</taxon>
        <taxon>Chrysomelidae</taxon>
        <taxon>Galerucinae</taxon>
        <taxon>Alticini</taxon>
        <taxon>Phyllotreta</taxon>
    </lineage>
</organism>
<evidence type="ECO:0000256" key="7">
    <source>
        <dbReference type="ARBA" id="ARBA00023242"/>
    </source>
</evidence>
<evidence type="ECO:0000256" key="1">
    <source>
        <dbReference type="ARBA" id="ARBA00004123"/>
    </source>
</evidence>
<dbReference type="Gene3D" id="3.40.1800.20">
    <property type="match status" value="1"/>
</dbReference>
<sequence length="542" mass="62779">MNSEFNIEETYRDACRICLKHSDNMKNLFNLVIPKDSSPAVDFIRKMSDLKLLHSENLPSNICSDCTQRVFETFDFVETCVASDARLRNLETRRMLRKIEAEALEQEMEEEIIVKCDIPTLVENISEDEITEKSEEKDNPLPPELQFTITRKINTYKCDNCNLKFTNKTKFLLHQRNHKNQPYKCSECSISYSKKYLLNLHLKSHTNEDKAFKCNVCGKQFNFEYLLKQHEFKHRDTKPFPCTKCDKGCLTAESLRRHMRTHDENYKKKVHICHLCNKSFAYPSFLAEHMKNHTGEKPHVCKECGKSFRQSGALHFHQKTHTGLKRFPCTICKEKFMARSILKVHMRKHTNERPYTCDICGVSFRQSSDLKSHRRIHTGEKLVLCTVCGKKLSTTGQLTIHLRSHTGEKPYVCHTCNKSFASKTMLVTHERIHTGERPYNCKICGKAFSQSCTLNTHLKTHNKKKAVKNSKGAVKSKEYFLGKDSGEATVTTLDSMLREHTQNEDFMLDDVVKMKTQDSPQFTIIIPATTNSHNVNDIMVEN</sequence>
<evidence type="ECO:0000256" key="5">
    <source>
        <dbReference type="ARBA" id="ARBA00022833"/>
    </source>
</evidence>
<keyword evidence="7" id="KW-0539">Nucleus</keyword>
<dbReference type="SMART" id="SM00355">
    <property type="entry name" value="ZnF_C2H2"/>
    <property type="match status" value="11"/>
</dbReference>
<evidence type="ECO:0000313" key="13">
    <source>
        <dbReference type="Proteomes" id="UP001153712"/>
    </source>
</evidence>
<feature type="domain" description="C2H2-type" evidence="10">
    <location>
        <begin position="156"/>
        <end position="183"/>
    </location>
</feature>
<evidence type="ECO:0000256" key="2">
    <source>
        <dbReference type="ARBA" id="ARBA00022723"/>
    </source>
</evidence>
<feature type="domain" description="C2H2-type" evidence="10">
    <location>
        <begin position="411"/>
        <end position="438"/>
    </location>
</feature>
<proteinExistence type="predicted"/>
<dbReference type="PROSITE" id="PS51915">
    <property type="entry name" value="ZAD"/>
    <property type="match status" value="1"/>
</dbReference>
<feature type="domain" description="C2H2-type" evidence="10">
    <location>
        <begin position="240"/>
        <end position="267"/>
    </location>
</feature>
<dbReference type="FunFam" id="3.30.160.60:FF:000446">
    <property type="entry name" value="Zinc finger protein"/>
    <property type="match status" value="3"/>
</dbReference>
<feature type="domain" description="ZAD" evidence="11">
    <location>
        <begin position="13"/>
        <end position="90"/>
    </location>
</feature>
<feature type="domain" description="C2H2-type" evidence="10">
    <location>
        <begin position="383"/>
        <end position="410"/>
    </location>
</feature>
<dbReference type="FunFam" id="3.30.160.60:FF:002343">
    <property type="entry name" value="Zinc finger protein 33A"/>
    <property type="match status" value="1"/>
</dbReference>
<dbReference type="GO" id="GO:0005634">
    <property type="term" value="C:nucleus"/>
    <property type="evidence" value="ECO:0007669"/>
    <property type="project" value="UniProtKB-SubCell"/>
</dbReference>
<dbReference type="SUPFAM" id="SSF57667">
    <property type="entry name" value="beta-beta-alpha zinc fingers"/>
    <property type="match status" value="7"/>
</dbReference>
<dbReference type="InterPro" id="IPR013087">
    <property type="entry name" value="Znf_C2H2_type"/>
</dbReference>
<dbReference type="PROSITE" id="PS50157">
    <property type="entry name" value="ZINC_FINGER_C2H2_2"/>
    <property type="match status" value="11"/>
</dbReference>
<feature type="binding site" evidence="9">
    <location>
        <position position="15"/>
    </location>
    <ligand>
        <name>Zn(2+)</name>
        <dbReference type="ChEBI" id="CHEBI:29105"/>
    </ligand>
</feature>
<keyword evidence="6" id="KW-0238">DNA-binding</keyword>
<dbReference type="OrthoDB" id="9439903at2759"/>
<dbReference type="FunFam" id="3.30.160.60:FF:000557">
    <property type="entry name" value="zinc finger and SCAN domain-containing protein 29"/>
    <property type="match status" value="2"/>
</dbReference>
<accession>A0A9N9TVL4</accession>
<comment type="subcellular location">
    <subcellularLocation>
        <location evidence="1">Nucleus</location>
    </subcellularLocation>
</comment>
<keyword evidence="3" id="KW-0677">Repeat</keyword>
<dbReference type="GO" id="GO:0003677">
    <property type="term" value="F:DNA binding"/>
    <property type="evidence" value="ECO:0007669"/>
    <property type="project" value="UniProtKB-KW"/>
</dbReference>
<dbReference type="AlphaFoldDB" id="A0A9N9TVL4"/>
<feature type="domain" description="C2H2-type" evidence="10">
    <location>
        <begin position="355"/>
        <end position="382"/>
    </location>
</feature>
<dbReference type="PANTHER" id="PTHR16515">
    <property type="entry name" value="PR DOMAIN ZINC FINGER PROTEIN"/>
    <property type="match status" value="1"/>
</dbReference>
<dbReference type="GO" id="GO:0006355">
    <property type="term" value="P:regulation of DNA-templated transcription"/>
    <property type="evidence" value="ECO:0007669"/>
    <property type="project" value="UniProtKB-ARBA"/>
</dbReference>
<feature type="domain" description="C2H2-type" evidence="10">
    <location>
        <begin position="271"/>
        <end position="298"/>
    </location>
</feature>